<dbReference type="InterPro" id="IPR020806">
    <property type="entry name" value="PKS_PP-bd"/>
</dbReference>
<dbReference type="SMART" id="SM00823">
    <property type="entry name" value="PKS_PP"/>
    <property type="match status" value="1"/>
</dbReference>
<dbReference type="PANTHER" id="PTHR45527">
    <property type="entry name" value="NONRIBOSOMAL PEPTIDE SYNTHETASE"/>
    <property type="match status" value="1"/>
</dbReference>
<dbReference type="SUPFAM" id="SSF56801">
    <property type="entry name" value="Acetyl-CoA synthetase-like"/>
    <property type="match status" value="2"/>
</dbReference>
<dbReference type="FunFam" id="3.40.50.12780:FF:000012">
    <property type="entry name" value="Non-ribosomal peptide synthetase"/>
    <property type="match status" value="2"/>
</dbReference>
<dbReference type="PROSITE" id="PS00012">
    <property type="entry name" value="PHOSPHOPANTETHEINE"/>
    <property type="match status" value="1"/>
</dbReference>
<protein>
    <submittedName>
        <fullName evidence="6">Amino acid adenylation domain-containing protein</fullName>
    </submittedName>
</protein>
<dbReference type="FunFam" id="3.40.50.980:FF:000001">
    <property type="entry name" value="Non-ribosomal peptide synthetase"/>
    <property type="match status" value="2"/>
</dbReference>
<dbReference type="CDD" id="cd17646">
    <property type="entry name" value="A_NRPS_AB3403-like"/>
    <property type="match status" value="1"/>
</dbReference>
<dbReference type="FunFam" id="3.30.300.30:FF:000010">
    <property type="entry name" value="Enterobactin synthetase component F"/>
    <property type="match status" value="1"/>
</dbReference>
<dbReference type="Gene3D" id="1.10.1200.10">
    <property type="entry name" value="ACP-like"/>
    <property type="match status" value="1"/>
</dbReference>
<dbReference type="InterPro" id="IPR013216">
    <property type="entry name" value="Methyltransf_11"/>
</dbReference>
<dbReference type="Pfam" id="PF00501">
    <property type="entry name" value="AMP-binding"/>
    <property type="match status" value="2"/>
</dbReference>
<keyword evidence="7" id="KW-1185">Reference proteome</keyword>
<dbReference type="FunFam" id="1.10.1200.10:FF:000005">
    <property type="entry name" value="Nonribosomal peptide synthetase 1"/>
    <property type="match status" value="1"/>
</dbReference>
<dbReference type="InterPro" id="IPR010071">
    <property type="entry name" value="AA_adenyl_dom"/>
</dbReference>
<proteinExistence type="inferred from homology"/>
<dbReference type="GO" id="GO:0031177">
    <property type="term" value="F:phosphopantetheine binding"/>
    <property type="evidence" value="ECO:0007669"/>
    <property type="project" value="InterPro"/>
</dbReference>
<dbReference type="Pfam" id="PF00668">
    <property type="entry name" value="Condensation"/>
    <property type="match status" value="2"/>
</dbReference>
<dbReference type="GO" id="GO:0009366">
    <property type="term" value="C:enterobactin synthetase complex"/>
    <property type="evidence" value="ECO:0007669"/>
    <property type="project" value="TreeGrafter"/>
</dbReference>
<dbReference type="NCBIfam" id="TIGR01733">
    <property type="entry name" value="AA-adenyl-dom"/>
    <property type="match status" value="2"/>
</dbReference>
<dbReference type="Gene3D" id="3.30.559.30">
    <property type="entry name" value="Nonribosomal peptide synthetase, condensation domain"/>
    <property type="match status" value="2"/>
</dbReference>
<keyword evidence="3" id="KW-0596">Phosphopantetheine</keyword>
<dbReference type="SUPFAM" id="SSF52777">
    <property type="entry name" value="CoA-dependent acyltransferases"/>
    <property type="match status" value="4"/>
</dbReference>
<dbReference type="InterPro" id="IPR000873">
    <property type="entry name" value="AMP-dep_synth/lig_dom"/>
</dbReference>
<dbReference type="Gene3D" id="3.40.50.150">
    <property type="entry name" value="Vaccinia Virus protein VP39"/>
    <property type="match status" value="1"/>
</dbReference>
<accession>A0A3A8QDW2</accession>
<dbReference type="InterPro" id="IPR001242">
    <property type="entry name" value="Condensation_dom"/>
</dbReference>
<dbReference type="PROSITE" id="PS50075">
    <property type="entry name" value="CARRIER"/>
    <property type="match status" value="1"/>
</dbReference>
<evidence type="ECO:0000256" key="1">
    <source>
        <dbReference type="ARBA" id="ARBA00001957"/>
    </source>
</evidence>
<keyword evidence="4" id="KW-0597">Phosphoprotein</keyword>
<feature type="domain" description="Carrier" evidence="5">
    <location>
        <begin position="982"/>
        <end position="1056"/>
    </location>
</feature>
<dbReference type="NCBIfam" id="NF003417">
    <property type="entry name" value="PRK04813.1"/>
    <property type="match status" value="2"/>
</dbReference>
<comment type="caution">
    <text evidence="6">The sequence shown here is derived from an EMBL/GenBank/DDBJ whole genome shotgun (WGS) entry which is preliminary data.</text>
</comment>
<comment type="cofactor">
    <cofactor evidence="1">
        <name>pantetheine 4'-phosphate</name>
        <dbReference type="ChEBI" id="CHEBI:47942"/>
    </cofactor>
</comment>
<dbReference type="GO" id="GO:0008757">
    <property type="term" value="F:S-adenosylmethionine-dependent methyltransferase activity"/>
    <property type="evidence" value="ECO:0007669"/>
    <property type="project" value="InterPro"/>
</dbReference>
<dbReference type="EMBL" id="RAWB01000070">
    <property type="protein sequence ID" value="RKH63012.1"/>
    <property type="molecule type" value="Genomic_DNA"/>
</dbReference>
<dbReference type="SUPFAM" id="SSF47336">
    <property type="entry name" value="ACP-like"/>
    <property type="match status" value="1"/>
</dbReference>
<dbReference type="InterPro" id="IPR023213">
    <property type="entry name" value="CAT-like_dom_sf"/>
</dbReference>
<dbReference type="PROSITE" id="PS00455">
    <property type="entry name" value="AMP_BINDING"/>
    <property type="match status" value="2"/>
</dbReference>
<sequence length="2385" mass="260776">MGGARMTGAGTAVSRWPLTAAQRGVWVAQQLDPSNPRYNCGAYLEIHGPVDVSLLTRAVRETVWESETLRVCFIEDADGPWQVPSPPGAVALDVVDVGGERDPRQAAESWMRSDLLRPVDLRVAPLFHHALFHAGPGRSFFYVRYHHILMDGFGQTLYWRRVAQRYSALAGHPEAEAPAFAPLATLLEEDAAYLASSQAGRDRTYWHDAFAAPPEPARLTTGATLASRGLLRRTTHLSPDAMEFLRAAARREQTRWSVIAIAATAAYLHRLTGAEDVVLALPVSSRLTAASRATPCMLANELPLRLTVPAGSSVQALVKQVSSQVGRLLVHQRHRGEELQHALRLKGHEGRATGPVVNVVSFDHAVRFGEHATTAHYLSSGPVKDLLLGFYGRSDGSDLQLYLDANPDLYSADDIAGHQRRLLRFLERFTQADPALPVERLDLLLDGEREHLVQGLNATRRPHDLSRGLHELVDAQARRTPDAVAAAVVGGALTYRELVAKADRLAGHLRARGVTPGQHVGVFEERSLELVVGLLAILKAGAAYLPLDPELPRARLAFQVEDAGLRTVLTRSTLASWLEGLGVEALPVDTLLPTLDAPTTPLPRAAGRDAAYVIYTSGSTGRPKGVAVPHRGVVNRLLWMQDTYGLGPDDTVLQKTPFTFDVSVWEFFWPLIVGSRLFLAAPGGHKDPRYLARTIRDEAVTTLHFVPPMLDLFLAEPEVATATGLRRVMCSGEALRPETVRAFFETFPRERHDIGLHNLYGPTEASIDVTAWACAPEEAAGPIPIGRPVDNTAIYLLDRTGQPTPPGVPGELHIGGVQVALGYVNRPELTRERFIPDPFSQEPEARLYRTGDLARHRADGAIEFLGRLDHQVKLRGFRIELGEIESVLLAHPALEQAVVTTWDRSPSDRRLVAHVVAKPGTAAPTPRELTDYAAQRLPEYMVPAHLLVLDALPLSSSGKIDRRALPAPVLAPSGDASAPLEAPSTPHEQRLHAVWKEVLGREHLGLDDSFFALGGDSMLSIRVRAALEKQGLTFHVQELFRHPTLRELAKHLHPLDGTGHRREHTAPFAMLREADRARLPAGLEDAYPLSAMQAGMLFHAEFDDATSVYRVVTSLHVGARFDEAALRGALMDTFRRHPALRSAFDLSTYSEPLQLVHPEVAVPLHVAEDWGCLDADACRAALQAWMDREKFRRFDPASPPLLAFTVHPRGADAFQLSVVEHHVVLDGWSDGAMLEEIVTRYRARLSGEELWLPAVPSRYRDFVAEERRTVASPEARRFWTELLRGAEPSLLPRKPLPPGEAPVARHRPFDVALSPQLAERLRLRAVEESLPLKSLLAVAHVAVLRRVCGTDEVVTGVVSNGRLEEEGGDEVIGVFLNTLPLRLDSRGGTLRAAAHAVFAHERDAAPHRRYPFMQMQRDLDHPLALDSYVNFMDFRRQWKVTGPSGALILDGVGVAETNYPLAVNFLYDPVQGGLRLWLDCDLSTLDADFCERLTGYYRRALEAVAASPEARFADVTLVDDAERARVARWNDTAVPYDRELTVHALIEHQARQGGDRVALVHRGVPVRYSELDARANQLAHLLHARGVRRGGRVGVSLPRGPELVIAMIAVMKAGAAYVPLDPGYPQNRLEFIASDADLHALITFREGPTGLPARVVVHVDAPEWTRQPTTPLKAGADGQDAAYVLYTSGSTGKPKGTGVRHHNVVNFFLGMDARIGCGPEDVVLALTSVSFDISVLELLWPLTHGARVVIASEGLVNNLVRVPGAEDAQGDFAFAELCLRERVTLTQSTPSFLAAVAAEPAALDALRGARAVLVGGEILPAGLVERVCSRLPGVKLFNMYGPTETTVWSTVHAVDAEQDARQGVIPIGRPIANTDLLVLDTAREPVPIGVSGELWIGGEGVSQGYLNRPELTEERFVPHPTRPGRMYRTGDRARWRSDGVLEFLGRVDRQVKIRGHRIEPDEVEGVLSRHPQVASVAVVAVSRANGSTELVAFVSPGPGLMDRGAEDAHVRRWGEVWEGAYTDPETGARGTDLDRDFSGWLSSYTGKPIPPAQMREWLHHTVQRVLALKPRTLVDVGVGVGLVLRHLSSHVEQYLGLDVSQAALRTAAASLGAGPLPDHVTLIHGDAGHLSTLPADADHTVVINSVIQYFPGTDYLTRVLDEAVRVAGAKGAVFVGDVRDLDLLEAFHASVQLHKAPALLPARDLAAAVARQVAAERELCLSPSFFREHAARAHQPVRLELKRGHATNELTCFRYDVTLGARAAPPPVGDTVSWSQLSGGGDRSTGLSKLLETPRGPGAFSVTGIPNRRLVRPLALVRLLRNATPSQTAWDVERQLWDADETLAMDPEDVVAIADRHGHSVRLWVPEAGRAGTFDAVFEPKEQQR</sequence>
<gene>
    <name evidence="6" type="ORF">D7V93_09270</name>
</gene>
<dbReference type="InterPro" id="IPR025110">
    <property type="entry name" value="AMP-bd_C"/>
</dbReference>
<dbReference type="InterPro" id="IPR020845">
    <property type="entry name" value="AMP-binding_CS"/>
</dbReference>
<name>A0A3A8QDW2_9BACT</name>
<comment type="similarity">
    <text evidence="2">Belongs to the ATP-dependent AMP-binding enzyme family.</text>
</comment>
<reference evidence="7" key="1">
    <citation type="submission" date="2018-09" db="EMBL/GenBank/DDBJ databases">
        <authorList>
            <person name="Livingstone P.G."/>
            <person name="Whitworth D.E."/>
        </authorList>
    </citation>
    <scope>NUCLEOTIDE SEQUENCE [LARGE SCALE GENOMIC DNA]</scope>
    <source>
        <strain evidence="7">CA051B</strain>
    </source>
</reference>
<evidence type="ECO:0000256" key="2">
    <source>
        <dbReference type="ARBA" id="ARBA00006432"/>
    </source>
</evidence>
<dbReference type="SUPFAM" id="SSF53335">
    <property type="entry name" value="S-adenosyl-L-methionine-dependent methyltransferases"/>
    <property type="match status" value="1"/>
</dbReference>
<dbReference type="Pfam" id="PF13193">
    <property type="entry name" value="AMP-binding_C"/>
    <property type="match status" value="1"/>
</dbReference>
<dbReference type="GO" id="GO:0043041">
    <property type="term" value="P:amino acid activation for nonribosomal peptide biosynthetic process"/>
    <property type="evidence" value="ECO:0007669"/>
    <property type="project" value="TreeGrafter"/>
</dbReference>
<dbReference type="Gene3D" id="3.40.50.980">
    <property type="match status" value="4"/>
</dbReference>
<evidence type="ECO:0000313" key="6">
    <source>
        <dbReference type="EMBL" id="RKH63012.1"/>
    </source>
</evidence>
<dbReference type="InterPro" id="IPR006162">
    <property type="entry name" value="Ppantetheine_attach_site"/>
</dbReference>
<dbReference type="GO" id="GO:0009239">
    <property type="term" value="P:enterobactin biosynthetic process"/>
    <property type="evidence" value="ECO:0007669"/>
    <property type="project" value="TreeGrafter"/>
</dbReference>
<dbReference type="GO" id="GO:0047527">
    <property type="term" value="F:2,3-dihydroxybenzoate-serine ligase activity"/>
    <property type="evidence" value="ECO:0007669"/>
    <property type="project" value="TreeGrafter"/>
</dbReference>
<dbReference type="Pfam" id="PF00550">
    <property type="entry name" value="PP-binding"/>
    <property type="match status" value="1"/>
</dbReference>
<dbReference type="InterPro" id="IPR009081">
    <property type="entry name" value="PP-bd_ACP"/>
</dbReference>
<dbReference type="InterPro" id="IPR045851">
    <property type="entry name" value="AMP-bd_C_sf"/>
</dbReference>
<evidence type="ECO:0000256" key="4">
    <source>
        <dbReference type="ARBA" id="ARBA00022553"/>
    </source>
</evidence>
<dbReference type="Pfam" id="PF08241">
    <property type="entry name" value="Methyltransf_11"/>
    <property type="match status" value="1"/>
</dbReference>
<dbReference type="InterPro" id="IPR036736">
    <property type="entry name" value="ACP-like_sf"/>
</dbReference>
<dbReference type="PANTHER" id="PTHR45527:SF1">
    <property type="entry name" value="FATTY ACID SYNTHASE"/>
    <property type="match status" value="1"/>
</dbReference>
<organism evidence="6 7">
    <name type="scientific">Corallococcus llansteffanensis</name>
    <dbReference type="NCBI Taxonomy" id="2316731"/>
    <lineage>
        <taxon>Bacteria</taxon>
        <taxon>Pseudomonadati</taxon>
        <taxon>Myxococcota</taxon>
        <taxon>Myxococcia</taxon>
        <taxon>Myxococcales</taxon>
        <taxon>Cystobacterineae</taxon>
        <taxon>Myxococcaceae</taxon>
        <taxon>Corallococcus</taxon>
    </lineage>
</organism>
<dbReference type="Gene3D" id="3.30.300.30">
    <property type="match status" value="2"/>
</dbReference>
<dbReference type="CDD" id="cd05930">
    <property type="entry name" value="A_NRPS"/>
    <property type="match status" value="1"/>
</dbReference>
<evidence type="ECO:0000256" key="3">
    <source>
        <dbReference type="ARBA" id="ARBA00022450"/>
    </source>
</evidence>
<evidence type="ECO:0000313" key="7">
    <source>
        <dbReference type="Proteomes" id="UP000272888"/>
    </source>
</evidence>
<dbReference type="Proteomes" id="UP000272888">
    <property type="component" value="Unassembled WGS sequence"/>
</dbReference>
<dbReference type="Gene3D" id="2.30.38.10">
    <property type="entry name" value="Luciferase, Domain 3"/>
    <property type="match status" value="2"/>
</dbReference>
<evidence type="ECO:0000259" key="5">
    <source>
        <dbReference type="PROSITE" id="PS50075"/>
    </source>
</evidence>
<dbReference type="FunFam" id="2.30.38.10:FF:000001">
    <property type="entry name" value="Non-ribosomal peptide synthetase PvdI"/>
    <property type="match status" value="2"/>
</dbReference>
<dbReference type="Gene3D" id="3.30.559.10">
    <property type="entry name" value="Chloramphenicol acetyltransferase-like domain"/>
    <property type="match status" value="2"/>
</dbReference>
<dbReference type="InterPro" id="IPR029063">
    <property type="entry name" value="SAM-dependent_MTases_sf"/>
</dbReference>
<dbReference type="FunFam" id="3.40.50.980:FF:000002">
    <property type="entry name" value="Enterobactin synthetase component F"/>
    <property type="match status" value="1"/>
</dbReference>
<dbReference type="GO" id="GO:0005829">
    <property type="term" value="C:cytosol"/>
    <property type="evidence" value="ECO:0007669"/>
    <property type="project" value="TreeGrafter"/>
</dbReference>